<reference evidence="2" key="1">
    <citation type="submission" date="2022-07" db="EMBL/GenBank/DDBJ databases">
        <title>Sphingomonas sp. nov., a novel bacterium isolated from the north slope of the Mount Everest.</title>
        <authorList>
            <person name="Cui X."/>
            <person name="Liu Y."/>
        </authorList>
    </citation>
    <scope>NUCLEOTIDE SEQUENCE</scope>
    <source>
        <strain evidence="2">S5-59</strain>
    </source>
</reference>
<keyword evidence="3" id="KW-1185">Reference proteome</keyword>
<keyword evidence="1" id="KW-0812">Transmembrane</keyword>
<proteinExistence type="predicted"/>
<dbReference type="RefSeq" id="WP_256506308.1">
    <property type="nucleotide sequence ID" value="NZ_CP101740.1"/>
</dbReference>
<sequence>MFYAVARYERRQRITSACASASGEIGMGVRSTSWIAALALVAQATIASAQPTVEPRLASNRTALGIATQQPTRSSTATAQDCVVGGAIADCASLVGSSQAVGLTGGSLIVLLGAIAAVGLGIVVAVGGDDDTNGGVTPVSP</sequence>
<name>A0ABY5L6A0_9SPHN</name>
<evidence type="ECO:0000313" key="2">
    <source>
        <dbReference type="EMBL" id="UUL82475.1"/>
    </source>
</evidence>
<keyword evidence="1" id="KW-0472">Membrane</keyword>
<evidence type="ECO:0000313" key="3">
    <source>
        <dbReference type="Proteomes" id="UP001058533"/>
    </source>
</evidence>
<dbReference type="Proteomes" id="UP001058533">
    <property type="component" value="Chromosome"/>
</dbReference>
<organism evidence="2 3">
    <name type="scientific">Sphingomonas qomolangmaensis</name>
    <dbReference type="NCBI Taxonomy" id="2918765"/>
    <lineage>
        <taxon>Bacteria</taxon>
        <taxon>Pseudomonadati</taxon>
        <taxon>Pseudomonadota</taxon>
        <taxon>Alphaproteobacteria</taxon>
        <taxon>Sphingomonadales</taxon>
        <taxon>Sphingomonadaceae</taxon>
        <taxon>Sphingomonas</taxon>
    </lineage>
</organism>
<gene>
    <name evidence="2" type="ORF">NMP03_15100</name>
</gene>
<accession>A0ABY5L6A0</accession>
<keyword evidence="1" id="KW-1133">Transmembrane helix</keyword>
<feature type="transmembrane region" description="Helical" evidence="1">
    <location>
        <begin position="108"/>
        <end position="128"/>
    </location>
</feature>
<evidence type="ECO:0000256" key="1">
    <source>
        <dbReference type="SAM" id="Phobius"/>
    </source>
</evidence>
<protein>
    <submittedName>
        <fullName evidence="2">Uncharacterized protein</fullName>
    </submittedName>
</protein>
<dbReference type="EMBL" id="CP101740">
    <property type="protein sequence ID" value="UUL82475.1"/>
    <property type="molecule type" value="Genomic_DNA"/>
</dbReference>